<dbReference type="SUPFAM" id="SSF53623">
    <property type="entry name" value="MurD-like peptide ligases, catalytic domain"/>
    <property type="match status" value="1"/>
</dbReference>
<comment type="catalytic activity">
    <reaction evidence="20">
        <text>7,8-dihydropteroate + L-glutamate + ATP = 7,8-dihydrofolate + ADP + phosphate + H(+)</text>
        <dbReference type="Rhea" id="RHEA:23584"/>
        <dbReference type="ChEBI" id="CHEBI:15378"/>
        <dbReference type="ChEBI" id="CHEBI:17839"/>
        <dbReference type="ChEBI" id="CHEBI:29985"/>
        <dbReference type="ChEBI" id="CHEBI:30616"/>
        <dbReference type="ChEBI" id="CHEBI:43474"/>
        <dbReference type="ChEBI" id="CHEBI:57451"/>
        <dbReference type="ChEBI" id="CHEBI:456216"/>
        <dbReference type="EC" id="6.3.2.12"/>
    </reaction>
</comment>
<keyword evidence="8 21" id="KW-0436">Ligase</keyword>
<evidence type="ECO:0000256" key="8">
    <source>
        <dbReference type="ARBA" id="ARBA00022598"/>
    </source>
</evidence>
<dbReference type="InterPro" id="IPR018109">
    <property type="entry name" value="Folylpolyglutamate_synth_CS"/>
</dbReference>
<dbReference type="EC" id="6.3.2.17" evidence="6"/>
<evidence type="ECO:0000256" key="1">
    <source>
        <dbReference type="ARBA" id="ARBA00002714"/>
    </source>
</evidence>
<dbReference type="EMBL" id="JBHUOZ010000003">
    <property type="protein sequence ID" value="MFD2920100.1"/>
    <property type="molecule type" value="Genomic_DNA"/>
</dbReference>
<evidence type="ECO:0000256" key="13">
    <source>
        <dbReference type="ARBA" id="ARBA00022909"/>
    </source>
</evidence>
<reference evidence="25" key="1">
    <citation type="journal article" date="2019" name="Int. J. Syst. Evol. Microbiol.">
        <title>The Global Catalogue of Microorganisms (GCM) 10K type strain sequencing project: providing services to taxonomists for standard genome sequencing and annotation.</title>
        <authorList>
            <consortium name="The Broad Institute Genomics Platform"/>
            <consortium name="The Broad Institute Genome Sequencing Center for Infectious Disease"/>
            <person name="Wu L."/>
            <person name="Ma J."/>
        </authorList>
    </citation>
    <scope>NUCLEOTIDE SEQUENCE [LARGE SCALE GENOMIC DNA]</scope>
    <source>
        <strain evidence="25">KCTC 23299</strain>
    </source>
</reference>
<accession>A0ABW6A458</accession>
<dbReference type="RefSeq" id="WP_386097992.1">
    <property type="nucleotide sequence ID" value="NZ_JBHUOZ010000003.1"/>
</dbReference>
<feature type="domain" description="Mur ligase central" evidence="23">
    <location>
        <begin position="51"/>
        <end position="272"/>
    </location>
</feature>
<evidence type="ECO:0000256" key="4">
    <source>
        <dbReference type="ARBA" id="ARBA00008276"/>
    </source>
</evidence>
<evidence type="ECO:0000256" key="14">
    <source>
        <dbReference type="ARBA" id="ARBA00030048"/>
    </source>
</evidence>
<evidence type="ECO:0000256" key="10">
    <source>
        <dbReference type="ARBA" id="ARBA00022741"/>
    </source>
</evidence>
<dbReference type="Proteomes" id="UP001597511">
    <property type="component" value="Unassembled WGS sequence"/>
</dbReference>
<comment type="similarity">
    <text evidence="4 21">Belongs to the folylpolyglutamate synthase family.</text>
</comment>
<evidence type="ECO:0000256" key="19">
    <source>
        <dbReference type="ARBA" id="ARBA00049035"/>
    </source>
</evidence>
<gene>
    <name evidence="24" type="ORF">ACFS6H_10295</name>
</gene>
<organism evidence="24 25">
    <name type="scientific">Terrimonas rubra</name>
    <dbReference type="NCBI Taxonomy" id="1035890"/>
    <lineage>
        <taxon>Bacteria</taxon>
        <taxon>Pseudomonadati</taxon>
        <taxon>Bacteroidota</taxon>
        <taxon>Chitinophagia</taxon>
        <taxon>Chitinophagales</taxon>
        <taxon>Chitinophagaceae</taxon>
        <taxon>Terrimonas</taxon>
    </lineage>
</organism>
<dbReference type="Pfam" id="PF08245">
    <property type="entry name" value="Mur_ligase_M"/>
    <property type="match status" value="1"/>
</dbReference>
<comment type="catalytic activity">
    <reaction evidence="17">
        <text>(6S)-5,6,7,8-tetrahydrofolyl-(gamma-L-Glu)(n) + L-glutamate + ATP = (6S)-5,6,7,8-tetrahydrofolyl-(gamma-L-Glu)(n+1) + ADP + phosphate + H(+)</text>
        <dbReference type="Rhea" id="RHEA:10580"/>
        <dbReference type="Rhea" id="RHEA-COMP:14738"/>
        <dbReference type="Rhea" id="RHEA-COMP:14740"/>
        <dbReference type="ChEBI" id="CHEBI:15378"/>
        <dbReference type="ChEBI" id="CHEBI:29985"/>
        <dbReference type="ChEBI" id="CHEBI:30616"/>
        <dbReference type="ChEBI" id="CHEBI:43474"/>
        <dbReference type="ChEBI" id="CHEBI:141005"/>
        <dbReference type="ChEBI" id="CHEBI:456216"/>
        <dbReference type="EC" id="6.3.2.17"/>
    </reaction>
</comment>
<comment type="function">
    <text evidence="1">Functions in two distinct reactions of the de novo folate biosynthetic pathway. Catalyzes the addition of a glutamate residue to dihydropteroate (7,8-dihydropteroate or H2Pte) to form dihydrofolate (7,8-dihydrofolate monoglutamate or H2Pte-Glu). Also catalyzes successive additions of L-glutamate to tetrahydrofolate or 10-formyltetrahydrofolate or 5,10-methylenetetrahydrofolate, leading to folylpolyglutamate derivatives.</text>
</comment>
<evidence type="ECO:0000256" key="18">
    <source>
        <dbReference type="ARBA" id="ARBA00047808"/>
    </source>
</evidence>
<evidence type="ECO:0000259" key="23">
    <source>
        <dbReference type="Pfam" id="PF08245"/>
    </source>
</evidence>
<dbReference type="SUPFAM" id="SSF53244">
    <property type="entry name" value="MurD-like peptide ligases, peptide-binding domain"/>
    <property type="match status" value="1"/>
</dbReference>
<keyword evidence="10 21" id="KW-0547">Nucleotide-binding</keyword>
<evidence type="ECO:0000256" key="11">
    <source>
        <dbReference type="ARBA" id="ARBA00022840"/>
    </source>
</evidence>
<dbReference type="Gene3D" id="3.90.190.20">
    <property type="entry name" value="Mur ligase, C-terminal domain"/>
    <property type="match status" value="1"/>
</dbReference>
<dbReference type="Gene3D" id="3.40.1190.10">
    <property type="entry name" value="Mur-like, catalytic domain"/>
    <property type="match status" value="1"/>
</dbReference>
<evidence type="ECO:0000256" key="6">
    <source>
        <dbReference type="ARBA" id="ARBA00013025"/>
    </source>
</evidence>
<evidence type="ECO:0000256" key="5">
    <source>
        <dbReference type="ARBA" id="ARBA00013023"/>
    </source>
</evidence>
<proteinExistence type="inferred from homology"/>
<name>A0ABW6A458_9BACT</name>
<evidence type="ECO:0000256" key="3">
    <source>
        <dbReference type="ARBA" id="ARBA00005150"/>
    </source>
</evidence>
<protein>
    <recommendedName>
        <fullName evidence="7">Dihydrofolate synthase/folylpolyglutamate synthase</fullName>
        <ecNumber evidence="5">6.3.2.12</ecNumber>
        <ecNumber evidence="6">6.3.2.17</ecNumber>
    </recommendedName>
    <alternativeName>
        <fullName evidence="16">Folylpoly-gamma-glutamate synthetase-dihydrofolate synthetase</fullName>
    </alternativeName>
    <alternativeName>
        <fullName evidence="14">Folylpolyglutamate synthetase</fullName>
    </alternativeName>
    <alternativeName>
        <fullName evidence="15">Tetrahydrofolylpolyglutamate synthase</fullName>
    </alternativeName>
</protein>
<dbReference type="PANTHER" id="PTHR11136">
    <property type="entry name" value="FOLYLPOLYGLUTAMATE SYNTHASE-RELATED"/>
    <property type="match status" value="1"/>
</dbReference>
<dbReference type="InterPro" id="IPR036615">
    <property type="entry name" value="Mur_ligase_C_dom_sf"/>
</dbReference>
<keyword evidence="11 21" id="KW-0067">ATP-binding</keyword>
<evidence type="ECO:0000313" key="25">
    <source>
        <dbReference type="Proteomes" id="UP001597511"/>
    </source>
</evidence>
<evidence type="ECO:0000256" key="20">
    <source>
        <dbReference type="ARBA" id="ARBA00049161"/>
    </source>
</evidence>
<evidence type="ECO:0000256" key="7">
    <source>
        <dbReference type="ARBA" id="ARBA00019357"/>
    </source>
</evidence>
<evidence type="ECO:0000256" key="15">
    <source>
        <dbReference type="ARBA" id="ARBA00030592"/>
    </source>
</evidence>
<dbReference type="NCBIfam" id="TIGR01499">
    <property type="entry name" value="folC"/>
    <property type="match status" value="1"/>
</dbReference>
<evidence type="ECO:0000259" key="22">
    <source>
        <dbReference type="Pfam" id="PF02875"/>
    </source>
</evidence>
<dbReference type="PROSITE" id="PS01012">
    <property type="entry name" value="FOLYLPOLYGLU_SYNT_2"/>
    <property type="match status" value="1"/>
</dbReference>
<dbReference type="EC" id="6.3.2.12" evidence="5"/>
<keyword evidence="9" id="KW-0479">Metal-binding</keyword>
<dbReference type="Pfam" id="PF02875">
    <property type="entry name" value="Mur_ligase_C"/>
    <property type="match status" value="1"/>
</dbReference>
<comment type="pathway">
    <text evidence="3">Cofactor biosynthesis; tetrahydrofolylpolyglutamate biosynthesis.</text>
</comment>
<sequence length="428" mass="46982">MNYQETVDYLYTRLPVFSRIGAAALKPSLDNTIALCSFLNDPHHRFKTIHVAGTNGKGSVSHMLAAVLQAAGFKTGLYTSPHLKDFRERIKINGDMIPEQAVVDFTACIQPAIDNLNPSFFEITVAMAFEHFAQEEVDIAVIETGLGGRLDSTNIITPEISVITTIGWDHMNLLGDTLEKIAAEKGGIIKQNIPVVLGNIEAGARAVLTDMAAAKQADCIIAGEHFQAMEWSWQQHRLLVQVAAAHHVDRHTYTLDLPGIYQKDNLLIVLATVAQLQSSGWHITQEQLQQGLANAKKTTGLHGRWELLHQHPDIIADVAHNEQGMQMLLQQLELTTYNHLHIITGMVADKEVEKVLSLMPAEATYYFTQAGIPRALPATDLQVKAEVYGLSGKTYSNVNTAITAAKQQAHSDDLILVCGSVFLVGEIE</sequence>
<comment type="catalytic activity">
    <reaction evidence="18">
        <text>10-formyltetrahydrofolyl-(gamma-L-Glu)(n) + L-glutamate + ATP = 10-formyltetrahydrofolyl-(gamma-L-Glu)(n+1) + ADP + phosphate + H(+)</text>
        <dbReference type="Rhea" id="RHEA:51904"/>
        <dbReference type="Rhea" id="RHEA-COMP:13088"/>
        <dbReference type="Rhea" id="RHEA-COMP:14300"/>
        <dbReference type="ChEBI" id="CHEBI:15378"/>
        <dbReference type="ChEBI" id="CHEBI:29985"/>
        <dbReference type="ChEBI" id="CHEBI:30616"/>
        <dbReference type="ChEBI" id="CHEBI:43474"/>
        <dbReference type="ChEBI" id="CHEBI:134413"/>
        <dbReference type="ChEBI" id="CHEBI:456216"/>
        <dbReference type="EC" id="6.3.2.17"/>
    </reaction>
</comment>
<evidence type="ECO:0000256" key="2">
    <source>
        <dbReference type="ARBA" id="ARBA00004799"/>
    </source>
</evidence>
<evidence type="ECO:0000256" key="21">
    <source>
        <dbReference type="PIRNR" id="PIRNR001563"/>
    </source>
</evidence>
<comment type="caution">
    <text evidence="24">The sequence shown here is derived from an EMBL/GenBank/DDBJ whole genome shotgun (WGS) entry which is preliminary data.</text>
</comment>
<evidence type="ECO:0000313" key="24">
    <source>
        <dbReference type="EMBL" id="MFD2920100.1"/>
    </source>
</evidence>
<keyword evidence="13" id="KW-0289">Folate biosynthesis</keyword>
<keyword evidence="12" id="KW-0460">Magnesium</keyword>
<evidence type="ECO:0000256" key="9">
    <source>
        <dbReference type="ARBA" id="ARBA00022723"/>
    </source>
</evidence>
<dbReference type="InterPro" id="IPR036565">
    <property type="entry name" value="Mur-like_cat_sf"/>
</dbReference>
<evidence type="ECO:0000256" key="17">
    <source>
        <dbReference type="ARBA" id="ARBA00047493"/>
    </source>
</evidence>
<comment type="catalytic activity">
    <reaction evidence="19">
        <text>(6R)-5,10-methylenetetrahydrofolyl-(gamma-L-Glu)(n) + L-glutamate + ATP = (6R)-5,10-methylenetetrahydrofolyl-(gamma-L-Glu)(n+1) + ADP + phosphate + H(+)</text>
        <dbReference type="Rhea" id="RHEA:51912"/>
        <dbReference type="Rhea" id="RHEA-COMP:13257"/>
        <dbReference type="Rhea" id="RHEA-COMP:13258"/>
        <dbReference type="ChEBI" id="CHEBI:15378"/>
        <dbReference type="ChEBI" id="CHEBI:29985"/>
        <dbReference type="ChEBI" id="CHEBI:30616"/>
        <dbReference type="ChEBI" id="CHEBI:43474"/>
        <dbReference type="ChEBI" id="CHEBI:136572"/>
        <dbReference type="ChEBI" id="CHEBI:456216"/>
        <dbReference type="EC" id="6.3.2.17"/>
    </reaction>
</comment>
<comment type="pathway">
    <text evidence="2">Cofactor biosynthesis; tetrahydrofolate biosynthesis; 7,8-dihydrofolate from 2-amino-4-hydroxy-6-hydroxymethyl-7,8-dihydropteridine diphosphate and 4-aminobenzoate: step 2/2.</text>
</comment>
<evidence type="ECO:0000256" key="16">
    <source>
        <dbReference type="ARBA" id="ARBA00032510"/>
    </source>
</evidence>
<dbReference type="PIRSF" id="PIRSF001563">
    <property type="entry name" value="Folylpolyglu_synth"/>
    <property type="match status" value="1"/>
</dbReference>
<dbReference type="InterPro" id="IPR004101">
    <property type="entry name" value="Mur_ligase_C"/>
</dbReference>
<dbReference type="GO" id="GO:0016874">
    <property type="term" value="F:ligase activity"/>
    <property type="evidence" value="ECO:0007669"/>
    <property type="project" value="UniProtKB-KW"/>
</dbReference>
<evidence type="ECO:0000256" key="12">
    <source>
        <dbReference type="ARBA" id="ARBA00022842"/>
    </source>
</evidence>
<keyword evidence="25" id="KW-1185">Reference proteome</keyword>
<dbReference type="PANTHER" id="PTHR11136:SF0">
    <property type="entry name" value="DIHYDROFOLATE SYNTHETASE-RELATED"/>
    <property type="match status" value="1"/>
</dbReference>
<dbReference type="InterPro" id="IPR013221">
    <property type="entry name" value="Mur_ligase_cen"/>
</dbReference>
<dbReference type="InterPro" id="IPR001645">
    <property type="entry name" value="Folylpolyglutamate_synth"/>
</dbReference>
<feature type="domain" description="Mur ligase C-terminal" evidence="22">
    <location>
        <begin position="303"/>
        <end position="420"/>
    </location>
</feature>